<dbReference type="EMBL" id="BONI01000015">
    <property type="protein sequence ID" value="GIG05570.1"/>
    <property type="molecule type" value="Genomic_DNA"/>
</dbReference>
<dbReference type="InterPro" id="IPR050432">
    <property type="entry name" value="FAD-linked_Oxidoreductases_BP"/>
</dbReference>
<keyword evidence="4" id="KW-0560">Oxidoreductase</keyword>
<keyword evidence="3" id="KW-0274">FAD</keyword>
<keyword evidence="7" id="KW-1185">Reference proteome</keyword>
<evidence type="ECO:0000313" key="7">
    <source>
        <dbReference type="Proteomes" id="UP000630887"/>
    </source>
</evidence>
<dbReference type="RefSeq" id="WP_203692003.1">
    <property type="nucleotide sequence ID" value="NZ_BAAALC010000003.1"/>
</dbReference>
<evidence type="ECO:0000259" key="5">
    <source>
        <dbReference type="PROSITE" id="PS51387"/>
    </source>
</evidence>
<organism evidence="6 7">
    <name type="scientific">Catellatospora coxensis</name>
    <dbReference type="NCBI Taxonomy" id="310354"/>
    <lineage>
        <taxon>Bacteria</taxon>
        <taxon>Bacillati</taxon>
        <taxon>Actinomycetota</taxon>
        <taxon>Actinomycetes</taxon>
        <taxon>Micromonosporales</taxon>
        <taxon>Micromonosporaceae</taxon>
        <taxon>Catellatospora</taxon>
    </lineage>
</organism>
<comment type="similarity">
    <text evidence="1">Belongs to the oxygen-dependent FAD-linked oxidoreductase family.</text>
</comment>
<dbReference type="SUPFAM" id="SSF55103">
    <property type="entry name" value="FAD-linked oxidases, C-terminal domain"/>
    <property type="match status" value="1"/>
</dbReference>
<feature type="domain" description="FAD-binding PCMH-type" evidence="5">
    <location>
        <begin position="57"/>
        <end position="234"/>
    </location>
</feature>
<dbReference type="GO" id="GO:0016491">
    <property type="term" value="F:oxidoreductase activity"/>
    <property type="evidence" value="ECO:0007669"/>
    <property type="project" value="UniProtKB-KW"/>
</dbReference>
<dbReference type="Proteomes" id="UP000630887">
    <property type="component" value="Unassembled WGS sequence"/>
</dbReference>
<dbReference type="InterPro" id="IPR036318">
    <property type="entry name" value="FAD-bd_PCMH-like_sf"/>
</dbReference>
<reference evidence="6 7" key="1">
    <citation type="submission" date="2021-01" db="EMBL/GenBank/DDBJ databases">
        <title>Whole genome shotgun sequence of Catellatospora coxensis NBRC 107359.</title>
        <authorList>
            <person name="Komaki H."/>
            <person name="Tamura T."/>
        </authorList>
    </citation>
    <scope>NUCLEOTIDE SEQUENCE [LARGE SCALE GENOMIC DNA]</scope>
    <source>
        <strain evidence="6 7">NBRC 107359</strain>
    </source>
</reference>
<gene>
    <name evidence="6" type="ORF">Cco03nite_22700</name>
</gene>
<dbReference type="InterPro" id="IPR016169">
    <property type="entry name" value="FAD-bd_PCMH_sub2"/>
</dbReference>
<dbReference type="InterPro" id="IPR006094">
    <property type="entry name" value="Oxid_FAD_bind_N"/>
</dbReference>
<dbReference type="InterPro" id="IPR016164">
    <property type="entry name" value="FAD-linked_Oxase-like_C"/>
</dbReference>
<dbReference type="PANTHER" id="PTHR13878">
    <property type="entry name" value="GULONOLACTONE OXIDASE"/>
    <property type="match status" value="1"/>
</dbReference>
<dbReference type="GO" id="GO:0071949">
    <property type="term" value="F:FAD binding"/>
    <property type="evidence" value="ECO:0007669"/>
    <property type="project" value="InterPro"/>
</dbReference>
<evidence type="ECO:0000313" key="6">
    <source>
        <dbReference type="EMBL" id="GIG05570.1"/>
    </source>
</evidence>
<evidence type="ECO:0000256" key="4">
    <source>
        <dbReference type="ARBA" id="ARBA00023002"/>
    </source>
</evidence>
<dbReference type="PROSITE" id="PS51387">
    <property type="entry name" value="FAD_PCMH"/>
    <property type="match status" value="1"/>
</dbReference>
<proteinExistence type="inferred from homology"/>
<evidence type="ECO:0000256" key="3">
    <source>
        <dbReference type="ARBA" id="ARBA00022827"/>
    </source>
</evidence>
<dbReference type="Gene3D" id="3.30.465.10">
    <property type="match status" value="1"/>
</dbReference>
<dbReference type="AlphaFoldDB" id="A0A8J3KQY4"/>
<keyword evidence="2" id="KW-0285">Flavoprotein</keyword>
<dbReference type="InterPro" id="IPR016166">
    <property type="entry name" value="FAD-bd_PCMH"/>
</dbReference>
<dbReference type="SUPFAM" id="SSF56176">
    <property type="entry name" value="FAD-binding/transporter-associated domain-like"/>
    <property type="match status" value="1"/>
</dbReference>
<protein>
    <submittedName>
        <fullName evidence="6">FAD-binding protein</fullName>
    </submittedName>
</protein>
<dbReference type="InterPro" id="IPR006311">
    <property type="entry name" value="TAT_signal"/>
</dbReference>
<evidence type="ECO:0000256" key="1">
    <source>
        <dbReference type="ARBA" id="ARBA00005466"/>
    </source>
</evidence>
<accession>A0A8J3KQY4</accession>
<dbReference type="Pfam" id="PF01565">
    <property type="entry name" value="FAD_binding_4"/>
    <property type="match status" value="1"/>
</dbReference>
<evidence type="ECO:0000256" key="2">
    <source>
        <dbReference type="ARBA" id="ARBA00022630"/>
    </source>
</evidence>
<sequence length="498" mass="53727">MARWRPTRRQVLTHGATAAGALTLGSAATLAVSDWAAEGAIPAGPPPGALLDDASRINPTAVRGVLYASPAPDETARVVGPLLRRIAAGDDPALAVAGVRHSMGGQSMLAGGWVLDTRPMNQISLDSTARVVRVGAGATWRDLIPVLNADGFSPKVMQSNHDFSVGGSLSVNCHGWHTGHPPIASTVRGLRLLTAAGEVVSCGPAENAELFGLVLGGYGMFGVILEADLEMWPNARYVPHFDSVPALDYVEEFTRLVSAPGSTAEMAYGRLSVDPRSFLEEAVIVRFTPEAGTVGTVLPLAGPDASSLQRAVFRNSAGSSLGKMLRWTLEREAAPWLAGPLSRNSIQNQPAAVFADHSEQTSDILHEYFVPHATLAKFITAAREIIQRSGQELLNVTVRDVRRDTRSMLAYAREDVFGLVMNFRQERTAQADARMRDLTRELIDAVLDVNGTFYLPYRLHATREQVRRAYPGWDAAMAAKSRIDPLPVFRNALFDTYA</sequence>
<dbReference type="PROSITE" id="PS51318">
    <property type="entry name" value="TAT"/>
    <property type="match status" value="1"/>
</dbReference>
<comment type="caution">
    <text evidence="6">The sequence shown here is derived from an EMBL/GenBank/DDBJ whole genome shotgun (WGS) entry which is preliminary data.</text>
</comment>
<dbReference type="PANTHER" id="PTHR13878:SF53">
    <property type="entry name" value="CYTOKININ DEHYDROGENASE 6"/>
    <property type="match status" value="1"/>
</dbReference>
<name>A0A8J3KQY4_9ACTN</name>